<accession>A0A1R1BNX8</accession>
<sequence>MIFYDSPQATVTWNEENKVVVLQWKSFAKGEQYRIPLNKVLELAVQKRTNKALYDSRHLAVISPDDQEWVAQEWYLRSMEAGITHSALIVPHKAIAKSSANRMLSGMDISNPTQEFHDIDEAFHWLATVK</sequence>
<dbReference type="OrthoDB" id="852169at2"/>
<dbReference type="EMBL" id="MRTJ01000010">
    <property type="protein sequence ID" value="OMF11539.1"/>
    <property type="molecule type" value="Genomic_DNA"/>
</dbReference>
<dbReference type="Proteomes" id="UP000187134">
    <property type="component" value="Unassembled WGS sequence"/>
</dbReference>
<evidence type="ECO:0000313" key="1">
    <source>
        <dbReference type="EMBL" id="OMF11539.1"/>
    </source>
</evidence>
<protein>
    <recommendedName>
        <fullName evidence="3">STAS/SEC14 domain-containing protein</fullName>
    </recommendedName>
</protein>
<gene>
    <name evidence="1" type="ORF">BK131_21585</name>
</gene>
<dbReference type="RefSeq" id="WP_076333212.1">
    <property type="nucleotide sequence ID" value="NZ_MRTJ01000010.1"/>
</dbReference>
<dbReference type="AlphaFoldDB" id="A0A1R1BNX8"/>
<name>A0A1R1BNX8_PAEAM</name>
<reference evidence="1 2" key="1">
    <citation type="submission" date="2016-11" db="EMBL/GenBank/DDBJ databases">
        <title>Paenibacillus species isolates.</title>
        <authorList>
            <person name="Beno S.M."/>
        </authorList>
    </citation>
    <scope>NUCLEOTIDE SEQUENCE [LARGE SCALE GENOMIC DNA]</scope>
    <source>
        <strain evidence="1 2">FSL H8-0246</strain>
    </source>
</reference>
<evidence type="ECO:0000313" key="2">
    <source>
        <dbReference type="Proteomes" id="UP000187134"/>
    </source>
</evidence>
<comment type="caution">
    <text evidence="1">The sequence shown here is derived from an EMBL/GenBank/DDBJ whole genome shotgun (WGS) entry which is preliminary data.</text>
</comment>
<proteinExistence type="predicted"/>
<organism evidence="1 2">
    <name type="scientific">Paenibacillus amylolyticus</name>
    <dbReference type="NCBI Taxonomy" id="1451"/>
    <lineage>
        <taxon>Bacteria</taxon>
        <taxon>Bacillati</taxon>
        <taxon>Bacillota</taxon>
        <taxon>Bacilli</taxon>
        <taxon>Bacillales</taxon>
        <taxon>Paenibacillaceae</taxon>
        <taxon>Paenibacillus</taxon>
    </lineage>
</organism>
<evidence type="ECO:0008006" key="3">
    <source>
        <dbReference type="Google" id="ProtNLM"/>
    </source>
</evidence>